<feature type="compositionally biased region" description="Polar residues" evidence="1">
    <location>
        <begin position="62"/>
        <end position="74"/>
    </location>
</feature>
<organism evidence="2 3">
    <name type="scientific">Ameiurus melas</name>
    <name type="common">Black bullhead</name>
    <name type="synonym">Silurus melas</name>
    <dbReference type="NCBI Taxonomy" id="219545"/>
    <lineage>
        <taxon>Eukaryota</taxon>
        <taxon>Metazoa</taxon>
        <taxon>Chordata</taxon>
        <taxon>Craniata</taxon>
        <taxon>Vertebrata</taxon>
        <taxon>Euteleostomi</taxon>
        <taxon>Actinopterygii</taxon>
        <taxon>Neopterygii</taxon>
        <taxon>Teleostei</taxon>
        <taxon>Ostariophysi</taxon>
        <taxon>Siluriformes</taxon>
        <taxon>Ictaluridae</taxon>
        <taxon>Ameiurus</taxon>
    </lineage>
</organism>
<feature type="region of interest" description="Disordered" evidence="1">
    <location>
        <begin position="54"/>
        <end position="83"/>
    </location>
</feature>
<name>A0A7J6A4I8_AMEME</name>
<keyword evidence="3" id="KW-1185">Reference proteome</keyword>
<evidence type="ECO:0000313" key="2">
    <source>
        <dbReference type="EMBL" id="KAF4077666.1"/>
    </source>
</evidence>
<accession>A0A7J6A4I8</accession>
<proteinExistence type="predicted"/>
<comment type="caution">
    <text evidence="2">The sequence shown here is derived from an EMBL/GenBank/DDBJ whole genome shotgun (WGS) entry which is preliminary data.</text>
</comment>
<evidence type="ECO:0000313" key="3">
    <source>
        <dbReference type="Proteomes" id="UP000593565"/>
    </source>
</evidence>
<gene>
    <name evidence="2" type="ORF">AMELA_G00210680</name>
</gene>
<dbReference type="EMBL" id="JAAGNN010000018">
    <property type="protein sequence ID" value="KAF4077666.1"/>
    <property type="molecule type" value="Genomic_DNA"/>
</dbReference>
<reference evidence="2 3" key="1">
    <citation type="submission" date="2020-02" db="EMBL/GenBank/DDBJ databases">
        <title>A chromosome-scale genome assembly of the black bullhead catfish (Ameiurus melas).</title>
        <authorList>
            <person name="Wen M."/>
            <person name="Zham M."/>
            <person name="Cabau C."/>
            <person name="Klopp C."/>
            <person name="Donnadieu C."/>
            <person name="Roques C."/>
            <person name="Bouchez O."/>
            <person name="Lampietro C."/>
            <person name="Jouanno E."/>
            <person name="Herpin A."/>
            <person name="Louis A."/>
            <person name="Berthelot C."/>
            <person name="Parey E."/>
            <person name="Roest-Crollius H."/>
            <person name="Braasch I."/>
            <person name="Postlethwait J."/>
            <person name="Robinson-Rechavi M."/>
            <person name="Echchiki A."/>
            <person name="Begum T."/>
            <person name="Montfort J."/>
            <person name="Schartl M."/>
            <person name="Bobe J."/>
            <person name="Guiguen Y."/>
        </authorList>
    </citation>
    <scope>NUCLEOTIDE SEQUENCE [LARGE SCALE GENOMIC DNA]</scope>
    <source>
        <strain evidence="2">M_S1</strain>
        <tissue evidence="2">Blood</tissue>
    </source>
</reference>
<evidence type="ECO:0000256" key="1">
    <source>
        <dbReference type="SAM" id="MobiDB-lite"/>
    </source>
</evidence>
<dbReference type="AlphaFoldDB" id="A0A7J6A4I8"/>
<protein>
    <submittedName>
        <fullName evidence="2">Uncharacterized protein</fullName>
    </submittedName>
</protein>
<dbReference type="Proteomes" id="UP000593565">
    <property type="component" value="Unassembled WGS sequence"/>
</dbReference>
<sequence length="106" mass="11846">MLHGTLAARWANTVRIHWSASPSLDTIHKHLHLGAIQYAQSILDCGKKLENLEENDEHGKTMQKSIQDGNQGSEPNPGAMSWQCHPHTAFIIPNISLQWNGRIDNS</sequence>